<proteinExistence type="inferred from homology"/>
<keyword evidence="2" id="KW-0479">Metal-binding</keyword>
<accession>A0A9X2XP84</accession>
<evidence type="ECO:0000256" key="2">
    <source>
        <dbReference type="ARBA" id="ARBA00022723"/>
    </source>
</evidence>
<evidence type="ECO:0000256" key="4">
    <source>
        <dbReference type="ARBA" id="ARBA00023014"/>
    </source>
</evidence>
<dbReference type="GO" id="GO:0051537">
    <property type="term" value="F:2 iron, 2 sulfur cluster binding"/>
    <property type="evidence" value="ECO:0007669"/>
    <property type="project" value="UniProtKB-KW"/>
</dbReference>
<dbReference type="EMBL" id="JAOTIF010000014">
    <property type="protein sequence ID" value="MCU7550663.1"/>
    <property type="molecule type" value="Genomic_DNA"/>
</dbReference>
<feature type="domain" description="Rieske" evidence="7">
    <location>
        <begin position="11"/>
        <end position="106"/>
    </location>
</feature>
<dbReference type="RefSeq" id="WP_279298102.1">
    <property type="nucleotide sequence ID" value="NZ_JAOTIF010000014.1"/>
</dbReference>
<dbReference type="PANTHER" id="PTHR21496:SF0">
    <property type="entry name" value="RIESKE DOMAIN-CONTAINING PROTEIN"/>
    <property type="match status" value="1"/>
</dbReference>
<gene>
    <name evidence="8" type="ORF">OCK74_16205</name>
</gene>
<reference evidence="8" key="1">
    <citation type="submission" date="2022-09" db="EMBL/GenBank/DDBJ databases">
        <authorList>
            <person name="Yuan C."/>
            <person name="Ke Z."/>
        </authorList>
    </citation>
    <scope>NUCLEOTIDE SEQUENCE</scope>
    <source>
        <strain evidence="8">LB-8</strain>
    </source>
</reference>
<dbReference type="Proteomes" id="UP001155483">
    <property type="component" value="Unassembled WGS sequence"/>
</dbReference>
<comment type="cofactor">
    <cofactor evidence="5">
        <name>[2Fe-2S] cluster</name>
        <dbReference type="ChEBI" id="CHEBI:190135"/>
    </cofactor>
</comment>
<evidence type="ECO:0000256" key="1">
    <source>
        <dbReference type="ARBA" id="ARBA00022714"/>
    </source>
</evidence>
<evidence type="ECO:0000256" key="3">
    <source>
        <dbReference type="ARBA" id="ARBA00023004"/>
    </source>
</evidence>
<dbReference type="Pfam" id="PF00355">
    <property type="entry name" value="Rieske"/>
    <property type="match status" value="1"/>
</dbReference>
<dbReference type="SUPFAM" id="SSF50022">
    <property type="entry name" value="ISP domain"/>
    <property type="match status" value="1"/>
</dbReference>
<dbReference type="InterPro" id="IPR036922">
    <property type="entry name" value="Rieske_2Fe-2S_sf"/>
</dbReference>
<dbReference type="PANTHER" id="PTHR21496">
    <property type="entry name" value="FERREDOXIN-RELATED"/>
    <property type="match status" value="1"/>
</dbReference>
<evidence type="ECO:0000259" key="7">
    <source>
        <dbReference type="PROSITE" id="PS51296"/>
    </source>
</evidence>
<sequence length="108" mass="12439">MFHKPRWIKVADYIHEIPFGDNNIAEVTANGKKICIAKFNNTLFAFTHKCPHASGYFLSGYIDALGNVVCPLHRYKFCMKNGRNVTGEGYYLKHWPVEVREDGIYVEI</sequence>
<dbReference type="PROSITE" id="PS51296">
    <property type="entry name" value="RIESKE"/>
    <property type="match status" value="1"/>
</dbReference>
<keyword evidence="9" id="KW-1185">Reference proteome</keyword>
<protein>
    <submittedName>
        <fullName evidence="8">Rieske 2Fe-2S domain-containing protein</fullName>
    </submittedName>
</protein>
<evidence type="ECO:0000256" key="5">
    <source>
        <dbReference type="ARBA" id="ARBA00034078"/>
    </source>
</evidence>
<dbReference type="AlphaFoldDB" id="A0A9X2XP84"/>
<comment type="similarity">
    <text evidence="6">Belongs to the bacterial ring-hydroxylating dioxygenase ferredoxin component family.</text>
</comment>
<keyword evidence="4" id="KW-0411">Iron-sulfur</keyword>
<reference evidence="8" key="2">
    <citation type="submission" date="2023-04" db="EMBL/GenBank/DDBJ databases">
        <title>Paracnuella aquatica gen. nov., sp. nov., a member of the family Chitinophagaceae isolated from a hot spring.</title>
        <authorList>
            <person name="Wang C."/>
        </authorList>
    </citation>
    <scope>NUCLEOTIDE SEQUENCE</scope>
    <source>
        <strain evidence="8">LB-8</strain>
    </source>
</reference>
<keyword evidence="1" id="KW-0001">2Fe-2S</keyword>
<keyword evidence="3" id="KW-0408">Iron</keyword>
<dbReference type="Gene3D" id="2.102.10.10">
    <property type="entry name" value="Rieske [2Fe-2S] iron-sulphur domain"/>
    <property type="match status" value="1"/>
</dbReference>
<dbReference type="GO" id="GO:0046872">
    <property type="term" value="F:metal ion binding"/>
    <property type="evidence" value="ECO:0007669"/>
    <property type="project" value="UniProtKB-KW"/>
</dbReference>
<evidence type="ECO:0000313" key="8">
    <source>
        <dbReference type="EMBL" id="MCU7550663.1"/>
    </source>
</evidence>
<evidence type="ECO:0000256" key="6">
    <source>
        <dbReference type="ARBA" id="ARBA00038001"/>
    </source>
</evidence>
<name>A0A9X2XP84_9BACT</name>
<organism evidence="8 9">
    <name type="scientific">Paraflavisolibacter caeni</name>
    <dbReference type="NCBI Taxonomy" id="2982496"/>
    <lineage>
        <taxon>Bacteria</taxon>
        <taxon>Pseudomonadati</taxon>
        <taxon>Bacteroidota</taxon>
        <taxon>Chitinophagia</taxon>
        <taxon>Chitinophagales</taxon>
        <taxon>Chitinophagaceae</taxon>
        <taxon>Paraflavisolibacter</taxon>
    </lineage>
</organism>
<dbReference type="InterPro" id="IPR017941">
    <property type="entry name" value="Rieske_2Fe-2S"/>
</dbReference>
<comment type="caution">
    <text evidence="8">The sequence shown here is derived from an EMBL/GenBank/DDBJ whole genome shotgun (WGS) entry which is preliminary data.</text>
</comment>
<evidence type="ECO:0000313" key="9">
    <source>
        <dbReference type="Proteomes" id="UP001155483"/>
    </source>
</evidence>